<dbReference type="InterPro" id="IPR005625">
    <property type="entry name" value="PepSY-ass_TM"/>
</dbReference>
<dbReference type="PANTHER" id="PTHR34219:SF9">
    <property type="entry name" value="IRON-REGULATED INNER MEMBRANE PROTEIN"/>
    <property type="match status" value="1"/>
</dbReference>
<protein>
    <submittedName>
        <fullName evidence="2">PepSY-associated TM helix domain-containing protein</fullName>
    </submittedName>
</protein>
<feature type="transmembrane region" description="Helical" evidence="1">
    <location>
        <begin position="358"/>
        <end position="379"/>
    </location>
</feature>
<proteinExistence type="predicted"/>
<keyword evidence="1" id="KW-0472">Membrane</keyword>
<comment type="caution">
    <text evidence="2">The sequence shown here is derived from an EMBL/GenBank/DDBJ whole genome shotgun (WGS) entry which is preliminary data.</text>
</comment>
<accession>A0AAW8J5A2</accession>
<feature type="transmembrane region" description="Helical" evidence="1">
    <location>
        <begin position="502"/>
        <end position="520"/>
    </location>
</feature>
<dbReference type="AlphaFoldDB" id="A0AAW8J5A2"/>
<sequence>MKVRTDILKIAKELHTWVGISAGVLLFICFFAGGLTMFQHDLSRWATPPQQRLAQIAPTQFNQLVQQTQAAFPESIRNFQINVDSKEYHHAPMMWQSKQQLVAQDQFDTAQNSMLATLSTDGRLHVQQENRSNVGWLIEQLHETGGIPGMFGHHTIGVYVMGIVALLYFMAIMTGLILLLPTLVKDYFAVRKGKNKKRFWLDTHNVVGISSLPFHIIISVTVVVFAFHDVFYDAMAKLAYADRPMFERRAELKLDHPTAQLDIEQILLRLQQQAPDYQVSSIRFTQADQPEKAMAFAALYSPNHMLRGDRFDYLVFNPYQTTPYDVSSLNAFNAPLDKLLNSMFSLHFGNFGGDFTRWIYLVLGMGGAFLFYSGNLLWLESRVKRQKNPQIAVPEQAKSVRFVACLTVGACLGCVLAIFTTMLFGRWAFVLIPQLSSINHLLVYSYYVIFLSCLIYSFCIGAARALPHLLFAIAIVLLLIPFTSLCAYLFPVNGLWYSNGSLWWIDVFALIFAGLFLRFYQQARVRAQHAAKGSLWSA</sequence>
<gene>
    <name evidence="2" type="ORF">RFH47_00900</name>
</gene>
<feature type="transmembrane region" description="Helical" evidence="1">
    <location>
        <begin position="14"/>
        <end position="38"/>
    </location>
</feature>
<dbReference type="RefSeq" id="WP_308980592.1">
    <property type="nucleotide sequence ID" value="NZ_JAVIDL010000001.1"/>
</dbReference>
<keyword evidence="1" id="KW-0812">Transmembrane</keyword>
<evidence type="ECO:0000313" key="2">
    <source>
        <dbReference type="EMBL" id="MDQ8934308.1"/>
    </source>
</evidence>
<name>A0AAW8J5A2_9GAMM</name>
<feature type="transmembrane region" description="Helical" evidence="1">
    <location>
        <begin position="156"/>
        <end position="184"/>
    </location>
</feature>
<feature type="transmembrane region" description="Helical" evidence="1">
    <location>
        <begin position="444"/>
        <end position="462"/>
    </location>
</feature>
<keyword evidence="1" id="KW-1133">Transmembrane helix</keyword>
<evidence type="ECO:0000256" key="1">
    <source>
        <dbReference type="SAM" id="Phobius"/>
    </source>
</evidence>
<feature type="transmembrane region" description="Helical" evidence="1">
    <location>
        <begin position="400"/>
        <end position="424"/>
    </location>
</feature>
<dbReference type="Proteomes" id="UP001243844">
    <property type="component" value="Unassembled WGS sequence"/>
</dbReference>
<organism evidence="2 3">
    <name type="scientific">Acinetobacter rudis</name>
    <dbReference type="NCBI Taxonomy" id="632955"/>
    <lineage>
        <taxon>Bacteria</taxon>
        <taxon>Pseudomonadati</taxon>
        <taxon>Pseudomonadota</taxon>
        <taxon>Gammaproteobacteria</taxon>
        <taxon>Moraxellales</taxon>
        <taxon>Moraxellaceae</taxon>
        <taxon>Acinetobacter</taxon>
    </lineage>
</organism>
<dbReference type="PANTHER" id="PTHR34219">
    <property type="entry name" value="IRON-REGULATED INNER MEMBRANE PROTEIN-RELATED"/>
    <property type="match status" value="1"/>
</dbReference>
<feature type="transmembrane region" description="Helical" evidence="1">
    <location>
        <begin position="205"/>
        <end position="227"/>
    </location>
</feature>
<dbReference type="Pfam" id="PF03929">
    <property type="entry name" value="PepSY_TM"/>
    <property type="match status" value="1"/>
</dbReference>
<feature type="transmembrane region" description="Helical" evidence="1">
    <location>
        <begin position="469"/>
        <end position="490"/>
    </location>
</feature>
<evidence type="ECO:0000313" key="3">
    <source>
        <dbReference type="Proteomes" id="UP001243844"/>
    </source>
</evidence>
<reference evidence="2" key="1">
    <citation type="submission" date="2023-08" db="EMBL/GenBank/DDBJ databases">
        <title>Emergence of clinically-relevant ST2 carbapenem-resistant Acinetobacter baumannii strains in hospital sewages in Zhejiang, East of China.</title>
        <authorList>
            <person name="Kaichao C."/>
            <person name="Zhang R."/>
        </authorList>
    </citation>
    <scope>NUCLEOTIDE SEQUENCE</scope>
    <source>
        <strain evidence="2">M-RB-37</strain>
    </source>
</reference>
<dbReference type="EMBL" id="JAVIDL010000001">
    <property type="protein sequence ID" value="MDQ8934308.1"/>
    <property type="molecule type" value="Genomic_DNA"/>
</dbReference>